<feature type="signal peptide" evidence="5">
    <location>
        <begin position="1"/>
        <end position="29"/>
    </location>
</feature>
<dbReference type="PANTHER" id="PTHR30483:SF6">
    <property type="entry name" value="PERIPLASMIC BINDING PROTEIN OF ABC TRANSPORTER FOR NATURAL AMINO ACIDS"/>
    <property type="match status" value="1"/>
</dbReference>
<evidence type="ECO:0000256" key="2">
    <source>
        <dbReference type="ARBA" id="ARBA00022729"/>
    </source>
</evidence>
<evidence type="ECO:0000313" key="7">
    <source>
        <dbReference type="EMBL" id="QIK39931.1"/>
    </source>
</evidence>
<dbReference type="CDD" id="cd06268">
    <property type="entry name" value="PBP1_ABC_transporter_LIVBP-like"/>
    <property type="match status" value="1"/>
</dbReference>
<keyword evidence="3" id="KW-0813">Transport</keyword>
<feature type="chain" id="PRO_5026341726" evidence="5">
    <location>
        <begin position="30"/>
        <end position="432"/>
    </location>
</feature>
<sequence>MTMITRRRFLAAGTSVAAAGLFTGTRATAARAPDIRIGTVFPTKTGDSFVRASVNDYIGTAGRIGALLAETQLGTAVESQGASLDVLFTTSPTADVAIRAGERLVETGNIHALVGGVGEGQAQVLADIAARAKIPFFNIGETSDAFRREALSPYLFHIEASDAMYLDAMGQLAAREGLTRWIVSAGTDDHGMALAARAERAASKAGCTIVKSLGVPPAIPVYYSQVEEMAEVEADVIFVLVDYLDLFPLMVQMEEQGITTPVLNFPHTITQTRDFFAASRNRLPVLNPQYHLALWEATDTRAGAEDFNLQVRARYAEPADPTAWAAYHAIKIIVDTVLATGSTEASAMIAYLEDPATTFDLAKGPGVSFRPWDHQLRQPLAVVEVDNDVVWRERELPTRIAIGRYAGSLPVEQPGSDTASWLDSLGDGPEED</sequence>
<dbReference type="InterPro" id="IPR051010">
    <property type="entry name" value="BCAA_transport"/>
</dbReference>
<keyword evidence="2 5" id="KW-0732">Signal</keyword>
<dbReference type="EMBL" id="CP049811">
    <property type="protein sequence ID" value="QIK39931.1"/>
    <property type="molecule type" value="Genomic_DNA"/>
</dbReference>
<dbReference type="InterPro" id="IPR028082">
    <property type="entry name" value="Peripla_BP_I"/>
</dbReference>
<dbReference type="GO" id="GO:0006865">
    <property type="term" value="P:amino acid transport"/>
    <property type="evidence" value="ECO:0007669"/>
    <property type="project" value="UniProtKB-KW"/>
</dbReference>
<comment type="similarity">
    <text evidence="1">Belongs to the leucine-binding protein family.</text>
</comment>
<proteinExistence type="inferred from homology"/>
<evidence type="ECO:0000313" key="8">
    <source>
        <dbReference type="Proteomes" id="UP000500791"/>
    </source>
</evidence>
<evidence type="ECO:0000256" key="3">
    <source>
        <dbReference type="ARBA" id="ARBA00022970"/>
    </source>
</evidence>
<feature type="region of interest" description="Disordered" evidence="4">
    <location>
        <begin position="413"/>
        <end position="432"/>
    </location>
</feature>
<evidence type="ECO:0000256" key="5">
    <source>
        <dbReference type="SAM" id="SignalP"/>
    </source>
</evidence>
<evidence type="ECO:0000256" key="4">
    <source>
        <dbReference type="SAM" id="MobiDB-lite"/>
    </source>
</evidence>
<dbReference type="PANTHER" id="PTHR30483">
    <property type="entry name" value="LEUCINE-SPECIFIC-BINDING PROTEIN"/>
    <property type="match status" value="1"/>
</dbReference>
<dbReference type="SUPFAM" id="SSF53822">
    <property type="entry name" value="Periplasmic binding protein-like I"/>
    <property type="match status" value="1"/>
</dbReference>
<keyword evidence="3" id="KW-0029">Amino-acid transport</keyword>
<dbReference type="Pfam" id="PF13458">
    <property type="entry name" value="Peripla_BP_6"/>
    <property type="match status" value="1"/>
</dbReference>
<keyword evidence="8" id="KW-1185">Reference proteome</keyword>
<organism evidence="7 8">
    <name type="scientific">Pontivivens nitratireducens</name>
    <dbReference type="NCBI Taxonomy" id="2758038"/>
    <lineage>
        <taxon>Bacteria</taxon>
        <taxon>Pseudomonadati</taxon>
        <taxon>Pseudomonadota</taxon>
        <taxon>Alphaproteobacteria</taxon>
        <taxon>Rhodobacterales</taxon>
        <taxon>Paracoccaceae</taxon>
        <taxon>Pontivivens</taxon>
    </lineage>
</organism>
<name>A0A6G7VIT1_9RHOB</name>
<reference evidence="7 8" key="1">
    <citation type="submission" date="2020-03" db="EMBL/GenBank/DDBJ databases">
        <title>Complete genome sequence of Monaibacterium sp. ALG8 with diverse plasmids.</title>
        <authorList>
            <person name="Sun C."/>
        </authorList>
    </citation>
    <scope>NUCLEOTIDE SEQUENCE [LARGE SCALE GENOMIC DNA]</scope>
    <source>
        <strain evidence="7 8">ALG8</strain>
    </source>
</reference>
<dbReference type="InterPro" id="IPR006311">
    <property type="entry name" value="TAT_signal"/>
</dbReference>
<evidence type="ECO:0000256" key="1">
    <source>
        <dbReference type="ARBA" id="ARBA00010062"/>
    </source>
</evidence>
<evidence type="ECO:0000259" key="6">
    <source>
        <dbReference type="Pfam" id="PF13458"/>
    </source>
</evidence>
<dbReference type="Gene3D" id="3.40.50.2300">
    <property type="match status" value="2"/>
</dbReference>
<dbReference type="KEGG" id="mon:G8E03_03645"/>
<dbReference type="AlphaFoldDB" id="A0A6G7VIT1"/>
<dbReference type="RefSeq" id="WP_166188771.1">
    <property type="nucleotide sequence ID" value="NZ_CP049811.1"/>
</dbReference>
<dbReference type="PROSITE" id="PS51318">
    <property type="entry name" value="TAT"/>
    <property type="match status" value="1"/>
</dbReference>
<dbReference type="InterPro" id="IPR028081">
    <property type="entry name" value="Leu-bd"/>
</dbReference>
<protein>
    <submittedName>
        <fullName evidence="7">ABC transporter substrate-binding protein</fullName>
    </submittedName>
</protein>
<gene>
    <name evidence="7" type="ORF">G8E03_03645</name>
</gene>
<accession>A0A6G7VIT1</accession>
<feature type="domain" description="Leucine-binding protein" evidence="6">
    <location>
        <begin position="93"/>
        <end position="387"/>
    </location>
</feature>
<dbReference type="Proteomes" id="UP000500791">
    <property type="component" value="Chromosome"/>
</dbReference>